<protein>
    <submittedName>
        <fullName evidence="1">Uncharacterized protein</fullName>
    </submittedName>
</protein>
<accession>A0ABP4W2Z3</accession>
<sequence>MGTRPVVTASQTISLAAYATAISKGSVKYTLSGWFGGFSDQDDNAKLSVTFKSATGASVGTSGSIGGVKAADRGNTTKFLPATKAGAVPKTARTALVTITMQWTQGFYVDDYTTI</sequence>
<comment type="caution">
    <text evidence="1">The sequence shown here is derived from an EMBL/GenBank/DDBJ whole genome shotgun (WGS) entry which is preliminary data.</text>
</comment>
<organism evidence="1 2">
    <name type="scientific">Nostocoides vanveenii</name>
    <dbReference type="NCBI Taxonomy" id="330835"/>
    <lineage>
        <taxon>Bacteria</taxon>
        <taxon>Bacillati</taxon>
        <taxon>Actinomycetota</taxon>
        <taxon>Actinomycetes</taxon>
        <taxon>Micrococcales</taxon>
        <taxon>Intrasporangiaceae</taxon>
        <taxon>Nostocoides</taxon>
    </lineage>
</organism>
<keyword evidence="2" id="KW-1185">Reference proteome</keyword>
<reference evidence="2" key="1">
    <citation type="journal article" date="2019" name="Int. J. Syst. Evol. Microbiol.">
        <title>The Global Catalogue of Microorganisms (GCM) 10K type strain sequencing project: providing services to taxonomists for standard genome sequencing and annotation.</title>
        <authorList>
            <consortium name="The Broad Institute Genomics Platform"/>
            <consortium name="The Broad Institute Genome Sequencing Center for Infectious Disease"/>
            <person name="Wu L."/>
            <person name="Ma J."/>
        </authorList>
    </citation>
    <scope>NUCLEOTIDE SEQUENCE [LARGE SCALE GENOMIC DNA]</scope>
    <source>
        <strain evidence="2">JCM 15591</strain>
    </source>
</reference>
<gene>
    <name evidence="1" type="ORF">GCM10009810_03260</name>
</gene>
<dbReference type="EMBL" id="BAAAPN010000009">
    <property type="protein sequence ID" value="GAA1746024.1"/>
    <property type="molecule type" value="Genomic_DNA"/>
</dbReference>
<name>A0ABP4W2Z3_9MICO</name>
<evidence type="ECO:0000313" key="2">
    <source>
        <dbReference type="Proteomes" id="UP001501475"/>
    </source>
</evidence>
<dbReference type="Proteomes" id="UP001501475">
    <property type="component" value="Unassembled WGS sequence"/>
</dbReference>
<proteinExistence type="predicted"/>
<evidence type="ECO:0000313" key="1">
    <source>
        <dbReference type="EMBL" id="GAA1746024.1"/>
    </source>
</evidence>